<name>A0A0F9A5X1_9ZZZZ</name>
<reference evidence="2" key="1">
    <citation type="journal article" date="2015" name="Nature">
        <title>Complex archaea that bridge the gap between prokaryotes and eukaryotes.</title>
        <authorList>
            <person name="Spang A."/>
            <person name="Saw J.H."/>
            <person name="Jorgensen S.L."/>
            <person name="Zaremba-Niedzwiedzka K."/>
            <person name="Martijn J."/>
            <person name="Lind A.E."/>
            <person name="van Eijk R."/>
            <person name="Schleper C."/>
            <person name="Guy L."/>
            <person name="Ettema T.J."/>
        </authorList>
    </citation>
    <scope>NUCLEOTIDE SEQUENCE</scope>
</reference>
<organism evidence="2">
    <name type="scientific">marine sediment metagenome</name>
    <dbReference type="NCBI Taxonomy" id="412755"/>
    <lineage>
        <taxon>unclassified sequences</taxon>
        <taxon>metagenomes</taxon>
        <taxon>ecological metagenomes</taxon>
    </lineage>
</organism>
<sequence length="302" mass="31435">MSLVNTPSIIKRENWNSAVEFSKKTIQALQQLAHLRLGVESSPTFVSPTFTGLTASLLVQTNSTKALTSVSDLTNWIAGTSNRVTVSDDGDGTITLSGPQDIHTSASPTFTGLTLSGITLGSVLFAGASGVVSQDNSNLFWDDTNNRLGVGVNTGFDPRVGITVLGDIDILHTASVADDHAFELDVDAAGLGDVKAIDINYITGSVSAGKDEAILLVSIDEIAAGGGDIFALEVLATEGSADKVVGLKVGVLIDPIHHDSGTFINPTTGTDNTPSTDVPEMIDGDSGPTKRTSIFEAEDEYI</sequence>
<dbReference type="AlphaFoldDB" id="A0A0F9A5X1"/>
<comment type="caution">
    <text evidence="2">The sequence shown here is derived from an EMBL/GenBank/DDBJ whole genome shotgun (WGS) entry which is preliminary data.</text>
</comment>
<gene>
    <name evidence="2" type="ORF">LCGC14_2952840</name>
</gene>
<evidence type="ECO:0000256" key="1">
    <source>
        <dbReference type="SAM" id="MobiDB-lite"/>
    </source>
</evidence>
<feature type="region of interest" description="Disordered" evidence="1">
    <location>
        <begin position="262"/>
        <end position="302"/>
    </location>
</feature>
<feature type="compositionally biased region" description="Polar residues" evidence="1">
    <location>
        <begin position="262"/>
        <end position="276"/>
    </location>
</feature>
<evidence type="ECO:0000313" key="2">
    <source>
        <dbReference type="EMBL" id="KKK67561.1"/>
    </source>
</evidence>
<protein>
    <submittedName>
        <fullName evidence="2">Uncharacterized protein</fullName>
    </submittedName>
</protein>
<accession>A0A0F9A5X1</accession>
<feature type="non-terminal residue" evidence="2">
    <location>
        <position position="302"/>
    </location>
</feature>
<dbReference type="EMBL" id="LAZR01059551">
    <property type="protein sequence ID" value="KKK67561.1"/>
    <property type="molecule type" value="Genomic_DNA"/>
</dbReference>
<proteinExistence type="predicted"/>